<organism evidence="9 10">
    <name type="scientific">Leptospirillum ferrodiazotrophum</name>
    <dbReference type="NCBI Taxonomy" id="412449"/>
    <lineage>
        <taxon>Bacteria</taxon>
        <taxon>Pseudomonadati</taxon>
        <taxon>Nitrospirota</taxon>
        <taxon>Nitrospiria</taxon>
        <taxon>Nitrospirales</taxon>
        <taxon>Nitrospiraceae</taxon>
        <taxon>Leptospirillum</taxon>
    </lineage>
</organism>
<evidence type="ECO:0000256" key="4">
    <source>
        <dbReference type="ARBA" id="ARBA00022452"/>
    </source>
</evidence>
<reference evidence="9 10" key="1">
    <citation type="journal article" date="2009" name="Appl. Environ. Microbiol.">
        <title>Community genomic and proteomic analyses of chemoautotrophic iron-oxidizing "Leptospirillum rubarum" (Group II) and "Leptospirillum ferrodiazotrophum" (Group III) bacteria in acid mine drainage biofilms.</title>
        <authorList>
            <person name="Goltsman D.S."/>
            <person name="Denef V.J."/>
            <person name="Singer S.W."/>
            <person name="VerBerkmoes N.C."/>
            <person name="Lefsrud M."/>
            <person name="Mueller R.S."/>
            <person name="Dick G.J."/>
            <person name="Sun C.L."/>
            <person name="Wheeler K.E."/>
            <person name="Zemla A."/>
            <person name="Baker B.J."/>
            <person name="Hauser L."/>
            <person name="Land M."/>
            <person name="Shah M.B."/>
            <person name="Thelen M.P."/>
            <person name="Hettich R.L."/>
            <person name="Banfield J.F."/>
        </authorList>
    </citation>
    <scope>NUCLEOTIDE SEQUENCE [LARGE SCALE GENOMIC DNA]</scope>
</reference>
<gene>
    <name evidence="9" type="ORF">UBAL3_44810096</name>
</gene>
<evidence type="ECO:0000256" key="1">
    <source>
        <dbReference type="ARBA" id="ARBA00004442"/>
    </source>
</evidence>
<dbReference type="Gene3D" id="1.20.1600.10">
    <property type="entry name" value="Outer membrane efflux proteins (OEP)"/>
    <property type="match status" value="1"/>
</dbReference>
<dbReference type="PANTHER" id="PTHR30026:SF20">
    <property type="entry name" value="OUTER MEMBRANE PROTEIN TOLC"/>
    <property type="match status" value="1"/>
</dbReference>
<dbReference type="InterPro" id="IPR003423">
    <property type="entry name" value="OMP_efflux"/>
</dbReference>
<protein>
    <submittedName>
        <fullName evidence="9">Outer membrane efflux protein</fullName>
    </submittedName>
</protein>
<evidence type="ECO:0000256" key="2">
    <source>
        <dbReference type="ARBA" id="ARBA00007613"/>
    </source>
</evidence>
<dbReference type="EMBL" id="GG693852">
    <property type="protein sequence ID" value="EES53959.1"/>
    <property type="molecule type" value="Genomic_DNA"/>
</dbReference>
<evidence type="ECO:0000256" key="8">
    <source>
        <dbReference type="SAM" id="SignalP"/>
    </source>
</evidence>
<dbReference type="GO" id="GO:0009279">
    <property type="term" value="C:cell outer membrane"/>
    <property type="evidence" value="ECO:0007669"/>
    <property type="project" value="UniProtKB-SubCell"/>
</dbReference>
<evidence type="ECO:0000313" key="10">
    <source>
        <dbReference type="Proteomes" id="UP000009374"/>
    </source>
</evidence>
<evidence type="ECO:0000256" key="6">
    <source>
        <dbReference type="ARBA" id="ARBA00023136"/>
    </source>
</evidence>
<keyword evidence="3" id="KW-0813">Transport</keyword>
<feature type="signal peptide" evidence="8">
    <location>
        <begin position="1"/>
        <end position="24"/>
    </location>
</feature>
<proteinExistence type="inferred from homology"/>
<dbReference type="Pfam" id="PF02321">
    <property type="entry name" value="OEP"/>
    <property type="match status" value="2"/>
</dbReference>
<feature type="chain" id="PRO_5002966185" evidence="8">
    <location>
        <begin position="25"/>
        <end position="443"/>
    </location>
</feature>
<dbReference type="Proteomes" id="UP000009374">
    <property type="component" value="Unassembled WGS sequence"/>
</dbReference>
<comment type="similarity">
    <text evidence="2">Belongs to the outer membrane factor (OMF) (TC 1.B.17) family.</text>
</comment>
<evidence type="ECO:0000256" key="5">
    <source>
        <dbReference type="ARBA" id="ARBA00022692"/>
    </source>
</evidence>
<dbReference type="SUPFAM" id="SSF56954">
    <property type="entry name" value="Outer membrane efflux proteins (OEP)"/>
    <property type="match status" value="1"/>
</dbReference>
<dbReference type="GO" id="GO:0015562">
    <property type="term" value="F:efflux transmembrane transporter activity"/>
    <property type="evidence" value="ECO:0007669"/>
    <property type="project" value="InterPro"/>
</dbReference>
<accession>C6HU31</accession>
<keyword evidence="8" id="KW-0732">Signal</keyword>
<evidence type="ECO:0000256" key="7">
    <source>
        <dbReference type="ARBA" id="ARBA00023237"/>
    </source>
</evidence>
<dbReference type="InterPro" id="IPR051906">
    <property type="entry name" value="TolC-like"/>
</dbReference>
<keyword evidence="6" id="KW-0472">Membrane</keyword>
<keyword evidence="7" id="KW-0998">Cell outer membrane</keyword>
<evidence type="ECO:0000256" key="3">
    <source>
        <dbReference type="ARBA" id="ARBA00022448"/>
    </source>
</evidence>
<keyword evidence="4" id="KW-1134">Transmembrane beta strand</keyword>
<name>C6HU31_9BACT</name>
<sequence length="443" mass="49701">MQRPMLLALLAPVFLMALFGRSLAWSDPAPVEIDQETVVRTALASHPLVRMAVDRSRAQDAGVGTALADYYPHLTLSIDQLFLNSAFVGGVFPDYQPIAPELLNPTLTQEITDFGRRHYRVSAARNRLESRRQELAEARLSVVYRARVAYDQLAMFEHLLVAAKKGVEDATLHYRQAALRLSSGFGVVTDVTMARLLMEKTRLAEIRTENSLRKAQADLAYAMGQETGVYRTKAEPLPTDPSPVSLSEAMAYAMAHRPLLLAAQARDREARNRVDEVRTRNYPHLSLFAQGYLLWGVPATISGAPAGSGLFLPTFQSGVALTVPIFVGGEIVHETEQARMESRRESEKTRLVRIRIARNIRKLVLDMKTQEETLSLDQRRFENARTNLSLVEKRFSRGLVDGVTALDAQTELIASRERLVADRYRLEMIREALDRETGRRVGF</sequence>
<keyword evidence="5" id="KW-0812">Transmembrane</keyword>
<dbReference type="GO" id="GO:1990281">
    <property type="term" value="C:efflux pump complex"/>
    <property type="evidence" value="ECO:0007669"/>
    <property type="project" value="TreeGrafter"/>
</dbReference>
<dbReference type="AlphaFoldDB" id="C6HU31"/>
<evidence type="ECO:0000313" key="9">
    <source>
        <dbReference type="EMBL" id="EES53959.1"/>
    </source>
</evidence>
<comment type="subcellular location">
    <subcellularLocation>
        <location evidence="1">Cell outer membrane</location>
    </subcellularLocation>
</comment>
<dbReference type="GO" id="GO:0015288">
    <property type="term" value="F:porin activity"/>
    <property type="evidence" value="ECO:0007669"/>
    <property type="project" value="TreeGrafter"/>
</dbReference>
<keyword evidence="10" id="KW-1185">Reference proteome</keyword>
<dbReference type="PANTHER" id="PTHR30026">
    <property type="entry name" value="OUTER MEMBRANE PROTEIN TOLC"/>
    <property type="match status" value="1"/>
</dbReference>